<dbReference type="Pfam" id="PF00583">
    <property type="entry name" value="Acetyltransf_1"/>
    <property type="match status" value="1"/>
</dbReference>
<evidence type="ECO:0000259" key="1">
    <source>
        <dbReference type="PROSITE" id="PS51186"/>
    </source>
</evidence>
<organism evidence="2 3">
    <name type="scientific">Paenibacillus ferrarius</name>
    <dbReference type="NCBI Taxonomy" id="1469647"/>
    <lineage>
        <taxon>Bacteria</taxon>
        <taxon>Bacillati</taxon>
        <taxon>Bacillota</taxon>
        <taxon>Bacilli</taxon>
        <taxon>Bacillales</taxon>
        <taxon>Paenibacillaceae</taxon>
        <taxon>Paenibacillus</taxon>
    </lineage>
</organism>
<comment type="caution">
    <text evidence="2">The sequence shown here is derived from an EMBL/GenBank/DDBJ whole genome shotgun (WGS) entry which is preliminary data.</text>
</comment>
<dbReference type="InterPro" id="IPR016181">
    <property type="entry name" value="Acyl_CoA_acyltransferase"/>
</dbReference>
<dbReference type="GO" id="GO:0016747">
    <property type="term" value="F:acyltransferase activity, transferring groups other than amino-acyl groups"/>
    <property type="evidence" value="ECO:0007669"/>
    <property type="project" value="InterPro"/>
</dbReference>
<dbReference type="AlphaFoldDB" id="A0A1V4HJ87"/>
<dbReference type="Gene3D" id="3.40.630.30">
    <property type="match status" value="1"/>
</dbReference>
<sequence length="143" mass="16652">MKYTIREAIAKDCLALSRLMTQLLNREITESIMKDRLDFVAQSPFDSLFVYEEDQIMGTFGFRIRENIEDIARYGEISVIVVDIEAKRKGVGRILMQYAEDLAIQNQCKGTWLVTGHTRINEAHKFYKELGYEDTGIRFVKNF</sequence>
<dbReference type="SUPFAM" id="SSF55729">
    <property type="entry name" value="Acyl-CoA N-acyltransferases (Nat)"/>
    <property type="match status" value="1"/>
</dbReference>
<dbReference type="PROSITE" id="PS51186">
    <property type="entry name" value="GNAT"/>
    <property type="match status" value="1"/>
</dbReference>
<dbReference type="Proteomes" id="UP000190626">
    <property type="component" value="Unassembled WGS sequence"/>
</dbReference>
<dbReference type="STRING" id="1469647.BC351_26210"/>
<protein>
    <submittedName>
        <fullName evidence="2">GCN5 family acetyltransferase</fullName>
    </submittedName>
</protein>
<evidence type="ECO:0000313" key="3">
    <source>
        <dbReference type="Proteomes" id="UP000190626"/>
    </source>
</evidence>
<dbReference type="InterPro" id="IPR000182">
    <property type="entry name" value="GNAT_dom"/>
</dbReference>
<feature type="domain" description="N-acetyltransferase" evidence="1">
    <location>
        <begin position="3"/>
        <end position="143"/>
    </location>
</feature>
<gene>
    <name evidence="2" type="ORF">BC351_26210</name>
</gene>
<dbReference type="EMBL" id="MBTG01000014">
    <property type="protein sequence ID" value="OPH56913.1"/>
    <property type="molecule type" value="Genomic_DNA"/>
</dbReference>
<accession>A0A1V4HJ87</accession>
<keyword evidence="3" id="KW-1185">Reference proteome</keyword>
<name>A0A1V4HJ87_9BACL</name>
<evidence type="ECO:0000313" key="2">
    <source>
        <dbReference type="EMBL" id="OPH56913.1"/>
    </source>
</evidence>
<keyword evidence="2" id="KW-0808">Transferase</keyword>
<dbReference type="RefSeq" id="WP_079413903.1">
    <property type="nucleotide sequence ID" value="NZ_MBTG01000014.1"/>
</dbReference>
<dbReference type="CDD" id="cd04301">
    <property type="entry name" value="NAT_SF"/>
    <property type="match status" value="1"/>
</dbReference>
<reference evidence="3" key="1">
    <citation type="submission" date="2016-07" db="EMBL/GenBank/DDBJ databases">
        <authorList>
            <person name="Florea S."/>
            <person name="Webb J.S."/>
            <person name="Jaromczyk J."/>
            <person name="Schardl C.L."/>
        </authorList>
    </citation>
    <scope>NUCLEOTIDE SEQUENCE [LARGE SCALE GENOMIC DNA]</scope>
    <source>
        <strain evidence="3">CY1</strain>
    </source>
</reference>
<proteinExistence type="predicted"/>